<reference evidence="5 6" key="1">
    <citation type="submission" date="2024-09" db="EMBL/GenBank/DDBJ databases">
        <authorList>
            <person name="Sun Q."/>
            <person name="Mori K."/>
        </authorList>
    </citation>
    <scope>NUCLEOTIDE SEQUENCE [LARGE SCALE GENOMIC DNA]</scope>
    <source>
        <strain evidence="5 6">TBRC 2205</strain>
    </source>
</reference>
<dbReference type="InterPro" id="IPR009003">
    <property type="entry name" value="Peptidase_S1_PA"/>
</dbReference>
<feature type="signal peptide" evidence="3">
    <location>
        <begin position="1"/>
        <end position="27"/>
    </location>
</feature>
<accession>A0ABV6NUC2</accession>
<dbReference type="InterPro" id="IPR050430">
    <property type="entry name" value="Peptidase_S1"/>
</dbReference>
<dbReference type="InterPro" id="IPR001314">
    <property type="entry name" value="Peptidase_S1A"/>
</dbReference>
<dbReference type="EMBL" id="JBHLUE010000005">
    <property type="protein sequence ID" value="MFC0564376.1"/>
    <property type="molecule type" value="Genomic_DNA"/>
</dbReference>
<evidence type="ECO:0000313" key="5">
    <source>
        <dbReference type="EMBL" id="MFC0564376.1"/>
    </source>
</evidence>
<keyword evidence="5" id="KW-0378">Hydrolase</keyword>
<evidence type="ECO:0000313" key="6">
    <source>
        <dbReference type="Proteomes" id="UP001589894"/>
    </source>
</evidence>
<dbReference type="InterPro" id="IPR043504">
    <property type="entry name" value="Peptidase_S1_PA_chymotrypsin"/>
</dbReference>
<evidence type="ECO:0000256" key="3">
    <source>
        <dbReference type="SAM" id="SignalP"/>
    </source>
</evidence>
<dbReference type="PANTHER" id="PTHR24276">
    <property type="entry name" value="POLYSERASE-RELATED"/>
    <property type="match status" value="1"/>
</dbReference>
<feature type="chain" id="PRO_5045612448" evidence="3">
    <location>
        <begin position="28"/>
        <end position="271"/>
    </location>
</feature>
<organism evidence="5 6">
    <name type="scientific">Plantactinospora siamensis</name>
    <dbReference type="NCBI Taxonomy" id="555372"/>
    <lineage>
        <taxon>Bacteria</taxon>
        <taxon>Bacillati</taxon>
        <taxon>Actinomycetota</taxon>
        <taxon>Actinomycetes</taxon>
        <taxon>Micromonosporales</taxon>
        <taxon>Micromonosporaceae</taxon>
        <taxon>Plantactinospora</taxon>
    </lineage>
</organism>
<name>A0ABV6NUC2_9ACTN</name>
<proteinExistence type="inferred from homology"/>
<evidence type="ECO:0000259" key="4">
    <source>
        <dbReference type="PROSITE" id="PS50240"/>
    </source>
</evidence>
<evidence type="ECO:0000256" key="2">
    <source>
        <dbReference type="ARBA" id="ARBA00023157"/>
    </source>
</evidence>
<feature type="domain" description="Peptidase S1" evidence="4">
    <location>
        <begin position="35"/>
        <end position="260"/>
    </location>
</feature>
<dbReference type="InterPro" id="IPR001254">
    <property type="entry name" value="Trypsin_dom"/>
</dbReference>
<dbReference type="GO" id="GO:0016787">
    <property type="term" value="F:hydrolase activity"/>
    <property type="evidence" value="ECO:0007669"/>
    <property type="project" value="UniProtKB-KW"/>
</dbReference>
<gene>
    <name evidence="5" type="ORF">ACFFHU_09510</name>
</gene>
<dbReference type="EC" id="3.4.21.-" evidence="5"/>
<dbReference type="Proteomes" id="UP001589894">
    <property type="component" value="Unassembled WGS sequence"/>
</dbReference>
<comment type="similarity">
    <text evidence="1">Belongs to the peptidase S1 family.</text>
</comment>
<dbReference type="PRINTS" id="PR00722">
    <property type="entry name" value="CHYMOTRYPSIN"/>
</dbReference>
<dbReference type="InterPro" id="IPR018114">
    <property type="entry name" value="TRYPSIN_HIS"/>
</dbReference>
<dbReference type="RefSeq" id="WP_377337375.1">
    <property type="nucleotide sequence ID" value="NZ_JBHLUE010000005.1"/>
</dbReference>
<dbReference type="SUPFAM" id="SSF50494">
    <property type="entry name" value="Trypsin-like serine proteases"/>
    <property type="match status" value="1"/>
</dbReference>
<comment type="caution">
    <text evidence="5">The sequence shown here is derived from an EMBL/GenBank/DDBJ whole genome shotgun (WGS) entry which is preliminary data.</text>
</comment>
<keyword evidence="6" id="KW-1185">Reference proteome</keyword>
<dbReference type="PANTHER" id="PTHR24276:SF98">
    <property type="entry name" value="FI18310P1-RELATED"/>
    <property type="match status" value="1"/>
</dbReference>
<dbReference type="SMART" id="SM00020">
    <property type="entry name" value="Tryp_SPc"/>
    <property type="match status" value="1"/>
</dbReference>
<keyword evidence="3" id="KW-0732">Signal</keyword>
<evidence type="ECO:0000256" key="1">
    <source>
        <dbReference type="ARBA" id="ARBA00007664"/>
    </source>
</evidence>
<sequence length="271" mass="27736">MTQLPGTARLLGTGATIAALTISTVLAAAAPAGAVANGTPVAEGSYRFATKLTMTNIPRADGSRYDSACSGALVAAQWIITAGHCFHDTAGNRVSGPAPYATTATVGRADLADSTGYVVDVAEIRQASRYDVALARLATPITDIAPLPVGAGTPGTGTILRMTGWGATGSVNPTPSSHLQSGQFTISRVSNTSVMVKGYAPAKDTSACLWDSGAPYFTDNPDGTQTLVSVESDGPACPHAQEETTSRVDRLASWVEQTTGAQARTGLRHQG</sequence>
<dbReference type="Gene3D" id="2.40.10.10">
    <property type="entry name" value="Trypsin-like serine proteases"/>
    <property type="match status" value="1"/>
</dbReference>
<dbReference type="PROSITE" id="PS00134">
    <property type="entry name" value="TRYPSIN_HIS"/>
    <property type="match status" value="1"/>
</dbReference>
<keyword evidence="2" id="KW-1015">Disulfide bond</keyword>
<dbReference type="PROSITE" id="PS50240">
    <property type="entry name" value="TRYPSIN_DOM"/>
    <property type="match status" value="1"/>
</dbReference>
<dbReference type="Pfam" id="PF00089">
    <property type="entry name" value="Trypsin"/>
    <property type="match status" value="1"/>
</dbReference>
<protein>
    <submittedName>
        <fullName evidence="5">Trypsin-like serine protease</fullName>
        <ecNumber evidence="5">3.4.21.-</ecNumber>
    </submittedName>
</protein>